<dbReference type="Pfam" id="PF00071">
    <property type="entry name" value="Ras"/>
    <property type="match status" value="1"/>
</dbReference>
<dbReference type="InterPro" id="IPR005225">
    <property type="entry name" value="Small_GTP-bd"/>
</dbReference>
<dbReference type="InterPro" id="IPR027417">
    <property type="entry name" value="P-loop_NTPase"/>
</dbReference>
<dbReference type="RefSeq" id="XP_012938619.1">
    <property type="nucleotide sequence ID" value="XM_013083165.2"/>
</dbReference>
<comment type="similarity">
    <text evidence="1">Belongs to the small GTPase superfamily. Ras family.</text>
</comment>
<evidence type="ECO:0000313" key="5">
    <source>
        <dbReference type="Proteomes" id="UP000694888"/>
    </source>
</evidence>
<evidence type="ECO:0000313" key="6">
    <source>
        <dbReference type="RefSeq" id="XP_012938619.1"/>
    </source>
</evidence>
<dbReference type="PANTHER" id="PTHR45704">
    <property type="entry name" value="RAS-LIKE FAMILY MEMBER 11"/>
    <property type="match status" value="1"/>
</dbReference>
<evidence type="ECO:0000256" key="4">
    <source>
        <dbReference type="ARBA" id="ARBA00048098"/>
    </source>
</evidence>
<dbReference type="Gene3D" id="3.40.50.300">
    <property type="entry name" value="P-loop containing nucleotide triphosphate hydrolases"/>
    <property type="match status" value="1"/>
</dbReference>
<dbReference type="SMART" id="SM00175">
    <property type="entry name" value="RAB"/>
    <property type="match status" value="1"/>
</dbReference>
<name>A0ABM1A0Z8_APLCA</name>
<dbReference type="SUPFAM" id="SSF52540">
    <property type="entry name" value="P-loop containing nucleoside triphosphate hydrolases"/>
    <property type="match status" value="1"/>
</dbReference>
<evidence type="ECO:0000256" key="3">
    <source>
        <dbReference type="ARBA" id="ARBA00022801"/>
    </source>
</evidence>
<dbReference type="EC" id="3.6.5.2" evidence="2"/>
<reference evidence="6" key="1">
    <citation type="submission" date="2025-08" db="UniProtKB">
        <authorList>
            <consortium name="RefSeq"/>
        </authorList>
    </citation>
    <scope>IDENTIFICATION</scope>
</reference>
<evidence type="ECO:0000256" key="1">
    <source>
        <dbReference type="ARBA" id="ARBA00008344"/>
    </source>
</evidence>
<dbReference type="SMART" id="SM00173">
    <property type="entry name" value="RAS"/>
    <property type="match status" value="1"/>
</dbReference>
<dbReference type="PRINTS" id="PR00449">
    <property type="entry name" value="RASTRNSFRMNG"/>
</dbReference>
<sequence>MYKVRSKMKAATMNLRINVLGARGVGKSAIAVRYLTKRFIGEYSSGLDISYQTTYTSGDGPVKVDILDTSCQDDCQASCHDVYDADAFVVVYSVTDTDSFAEARRQLDNIRSQSQACAPVLLMGNKLDLDHARKVFPSEVEQVAEENSCQHTEVSAAECHVLIVNSLHSLIADTVSALRHRGRSVKRRRSLFENVSRKLGSVFRRKSFDDSSPTMKKKILRFAHNNRHSV</sequence>
<dbReference type="Proteomes" id="UP000694888">
    <property type="component" value="Unplaced"/>
</dbReference>
<protein>
    <recommendedName>
        <fullName evidence="2">small monomeric GTPase</fullName>
        <ecNumber evidence="2">3.6.5.2</ecNumber>
    </recommendedName>
</protein>
<dbReference type="NCBIfam" id="TIGR00231">
    <property type="entry name" value="small_GTP"/>
    <property type="match status" value="1"/>
</dbReference>
<dbReference type="GeneID" id="101847823"/>
<comment type="catalytic activity">
    <reaction evidence="4">
        <text>GTP + H2O = GDP + phosphate + H(+)</text>
        <dbReference type="Rhea" id="RHEA:19669"/>
        <dbReference type="ChEBI" id="CHEBI:15377"/>
        <dbReference type="ChEBI" id="CHEBI:15378"/>
        <dbReference type="ChEBI" id="CHEBI:37565"/>
        <dbReference type="ChEBI" id="CHEBI:43474"/>
        <dbReference type="ChEBI" id="CHEBI:58189"/>
        <dbReference type="EC" id="3.6.5.2"/>
    </reaction>
</comment>
<keyword evidence="3" id="KW-0378">Hydrolase</keyword>
<dbReference type="SMART" id="SM00174">
    <property type="entry name" value="RHO"/>
    <property type="match status" value="1"/>
</dbReference>
<dbReference type="InterPro" id="IPR001806">
    <property type="entry name" value="Small_GTPase"/>
</dbReference>
<keyword evidence="5" id="KW-1185">Reference proteome</keyword>
<dbReference type="PROSITE" id="PS51421">
    <property type="entry name" value="RAS"/>
    <property type="match status" value="1"/>
</dbReference>
<dbReference type="PROSITE" id="PS51419">
    <property type="entry name" value="RAB"/>
    <property type="match status" value="1"/>
</dbReference>
<proteinExistence type="inferred from homology"/>
<evidence type="ECO:0000256" key="2">
    <source>
        <dbReference type="ARBA" id="ARBA00011984"/>
    </source>
</evidence>
<organism evidence="5 6">
    <name type="scientific">Aplysia californica</name>
    <name type="common">California sea hare</name>
    <dbReference type="NCBI Taxonomy" id="6500"/>
    <lineage>
        <taxon>Eukaryota</taxon>
        <taxon>Metazoa</taxon>
        <taxon>Spiralia</taxon>
        <taxon>Lophotrochozoa</taxon>
        <taxon>Mollusca</taxon>
        <taxon>Gastropoda</taxon>
        <taxon>Heterobranchia</taxon>
        <taxon>Euthyneura</taxon>
        <taxon>Tectipleura</taxon>
        <taxon>Aplysiida</taxon>
        <taxon>Aplysioidea</taxon>
        <taxon>Aplysiidae</taxon>
        <taxon>Aplysia</taxon>
    </lineage>
</organism>
<accession>A0ABM1A0Z8</accession>
<dbReference type="InterPro" id="IPR051065">
    <property type="entry name" value="Ras-related_GTPase"/>
</dbReference>
<gene>
    <name evidence="6" type="primary">LOC101847823</name>
</gene>